<keyword evidence="2" id="KW-0472">Membrane</keyword>
<feature type="region of interest" description="Disordered" evidence="1">
    <location>
        <begin position="79"/>
        <end position="101"/>
    </location>
</feature>
<evidence type="ECO:0000256" key="1">
    <source>
        <dbReference type="SAM" id="MobiDB-lite"/>
    </source>
</evidence>
<reference evidence="3" key="2">
    <citation type="submission" date="2022-06" db="UniProtKB">
        <authorList>
            <consortium name="EnsemblMetazoa"/>
        </authorList>
    </citation>
    <scope>IDENTIFICATION</scope>
</reference>
<evidence type="ECO:0000256" key="2">
    <source>
        <dbReference type="SAM" id="Phobius"/>
    </source>
</evidence>
<name>A0A8R2NTM2_ACYPI</name>
<dbReference type="KEGG" id="api:115034702"/>
<protein>
    <submittedName>
        <fullName evidence="3">Uncharacterized protein</fullName>
    </submittedName>
</protein>
<dbReference type="AlphaFoldDB" id="A0A8R2NTM2"/>
<feature type="transmembrane region" description="Helical" evidence="2">
    <location>
        <begin position="15"/>
        <end position="33"/>
    </location>
</feature>
<evidence type="ECO:0000313" key="3">
    <source>
        <dbReference type="EnsemblMetazoa" id="XP_029347917.1"/>
    </source>
</evidence>
<dbReference type="GeneID" id="115034702"/>
<dbReference type="EnsemblMetazoa" id="XM_029492057.1">
    <property type="protein sequence ID" value="XP_029347917.1"/>
    <property type="gene ID" value="LOC115034702"/>
</dbReference>
<keyword evidence="2" id="KW-0812">Transmembrane</keyword>
<sequence length="142" mass="15178">MDVMVGHLPGFEDGMLYFVVFFFASFPTVVHLISAMTSGNRNNIYTPTPPGSPNIFDFSDDGPLEYAEFVHTPKKGVQLQEPVAGPSGTKGHPTTSPVDAGTRTITFSYLPDSKDAMIAGIRPRNGSSSSSSSSSFVGCECY</sequence>
<accession>A0A8R2NTM2</accession>
<feature type="region of interest" description="Disordered" evidence="1">
    <location>
        <begin position="120"/>
        <end position="142"/>
    </location>
</feature>
<proteinExistence type="predicted"/>
<evidence type="ECO:0000313" key="4">
    <source>
        <dbReference type="Proteomes" id="UP000007819"/>
    </source>
</evidence>
<keyword evidence="4" id="KW-1185">Reference proteome</keyword>
<reference evidence="4" key="1">
    <citation type="submission" date="2010-06" db="EMBL/GenBank/DDBJ databases">
        <authorList>
            <person name="Jiang H."/>
            <person name="Abraham K."/>
            <person name="Ali S."/>
            <person name="Alsbrooks S.L."/>
            <person name="Anim B.N."/>
            <person name="Anosike U.S."/>
            <person name="Attaway T."/>
            <person name="Bandaranaike D.P."/>
            <person name="Battles P.K."/>
            <person name="Bell S.N."/>
            <person name="Bell A.V."/>
            <person name="Beltran B."/>
            <person name="Bickham C."/>
            <person name="Bustamante Y."/>
            <person name="Caleb T."/>
            <person name="Canada A."/>
            <person name="Cardenas V."/>
            <person name="Carter K."/>
            <person name="Chacko J."/>
            <person name="Chandrabose M.N."/>
            <person name="Chavez D."/>
            <person name="Chavez A."/>
            <person name="Chen L."/>
            <person name="Chu H.-S."/>
            <person name="Claassen K.J."/>
            <person name="Cockrell R."/>
            <person name="Collins M."/>
            <person name="Cooper J.A."/>
            <person name="Cree A."/>
            <person name="Curry S.M."/>
            <person name="Da Y."/>
            <person name="Dao M.D."/>
            <person name="Das B."/>
            <person name="Davila M.-L."/>
            <person name="Davy-Carroll L."/>
            <person name="Denson S."/>
            <person name="Dinh H."/>
            <person name="Ebong V.E."/>
            <person name="Edwards J.R."/>
            <person name="Egan A."/>
            <person name="El-Daye J."/>
            <person name="Escobedo L."/>
            <person name="Fernandez S."/>
            <person name="Fernando P.R."/>
            <person name="Flagg N."/>
            <person name="Forbes L.D."/>
            <person name="Fowler R.G."/>
            <person name="Fu Q."/>
            <person name="Gabisi R.A."/>
            <person name="Ganer J."/>
            <person name="Garbino Pronczuk A."/>
            <person name="Garcia R.M."/>
            <person name="Garner T."/>
            <person name="Garrett T.E."/>
            <person name="Gonzalez D.A."/>
            <person name="Hamid H."/>
            <person name="Hawkins E.S."/>
            <person name="Hirani K."/>
            <person name="Hogues M.E."/>
            <person name="Hollins B."/>
            <person name="Hsiao C.-H."/>
            <person name="Jabil R."/>
            <person name="James M.L."/>
            <person name="Jhangiani S.N."/>
            <person name="Johnson B."/>
            <person name="Johnson Q."/>
            <person name="Joshi V."/>
            <person name="Kalu J.B."/>
            <person name="Kam C."/>
            <person name="Kashfia A."/>
            <person name="Keebler J."/>
            <person name="Kisamo H."/>
            <person name="Kovar C.L."/>
            <person name="Lago L.A."/>
            <person name="Lai C.-Y."/>
            <person name="Laidlaw J."/>
            <person name="Lara F."/>
            <person name="Le T.-K."/>
            <person name="Lee S.L."/>
            <person name="Legall F.H."/>
            <person name="Lemon S.J."/>
            <person name="Lewis L.R."/>
            <person name="Li B."/>
            <person name="Liu Y."/>
            <person name="Liu Y.-S."/>
            <person name="Lopez J."/>
            <person name="Lozado R.J."/>
            <person name="Lu J."/>
            <person name="Madu R.C."/>
            <person name="Maheshwari M."/>
            <person name="Maheshwari R."/>
            <person name="Malloy K."/>
            <person name="Martinez E."/>
            <person name="Mathew T."/>
            <person name="Mercado I.C."/>
            <person name="Mercado C."/>
            <person name="Meyer B."/>
            <person name="Montgomery K."/>
            <person name="Morgan M.B."/>
            <person name="Munidasa M."/>
            <person name="Nazareth L.V."/>
            <person name="Nelson J."/>
            <person name="Ng B.M."/>
            <person name="Nguyen N.B."/>
            <person name="Nguyen P.Q."/>
            <person name="Nguyen T."/>
            <person name="Obregon M."/>
            <person name="Okwuonu G.O."/>
            <person name="Onwere C.G."/>
            <person name="Orozco G."/>
            <person name="Parra A."/>
            <person name="Patel S."/>
            <person name="Patil S."/>
            <person name="Perez A."/>
            <person name="Perez Y."/>
            <person name="Pham C."/>
            <person name="Primus E.L."/>
            <person name="Pu L.-L."/>
            <person name="Puazo M."/>
            <person name="Qin X."/>
            <person name="Quiroz J.B."/>
            <person name="Reese J."/>
            <person name="Richards S."/>
            <person name="Rives C.M."/>
            <person name="Robberts R."/>
            <person name="Ruiz S.J."/>
            <person name="Ruiz M.J."/>
            <person name="Santibanez J."/>
            <person name="Schneider B.W."/>
            <person name="Sisson I."/>
            <person name="Smith M."/>
            <person name="Sodergren E."/>
            <person name="Song X.-Z."/>
            <person name="Song B.B."/>
            <person name="Summersgill H."/>
            <person name="Thelus R."/>
            <person name="Thornton R.D."/>
            <person name="Trejos Z.Y."/>
            <person name="Usmani K."/>
            <person name="Vattathil S."/>
            <person name="Villasana D."/>
            <person name="Walker D.L."/>
            <person name="Wang S."/>
            <person name="Wang K."/>
            <person name="White C.S."/>
            <person name="Williams A.C."/>
            <person name="Williamson J."/>
            <person name="Wilson K."/>
            <person name="Woghiren I.O."/>
            <person name="Woodworth J.R."/>
            <person name="Worley K.C."/>
            <person name="Wright R.A."/>
            <person name="Wu W."/>
            <person name="Young L."/>
            <person name="Zhang L."/>
            <person name="Zhang J."/>
            <person name="Zhu Y."/>
            <person name="Muzny D.M."/>
            <person name="Weinstock G."/>
            <person name="Gibbs R.A."/>
        </authorList>
    </citation>
    <scope>NUCLEOTIDE SEQUENCE [LARGE SCALE GENOMIC DNA]</scope>
    <source>
        <strain evidence="4">LSR1</strain>
    </source>
</reference>
<keyword evidence="2" id="KW-1133">Transmembrane helix</keyword>
<dbReference type="RefSeq" id="XP_029347917.1">
    <property type="nucleotide sequence ID" value="XM_029492057.1"/>
</dbReference>
<feature type="compositionally biased region" description="Polar residues" evidence="1">
    <location>
        <begin position="92"/>
        <end position="101"/>
    </location>
</feature>
<dbReference type="Proteomes" id="UP000007819">
    <property type="component" value="Unassembled WGS sequence"/>
</dbReference>
<organism evidence="3 4">
    <name type="scientific">Acyrthosiphon pisum</name>
    <name type="common">Pea aphid</name>
    <dbReference type="NCBI Taxonomy" id="7029"/>
    <lineage>
        <taxon>Eukaryota</taxon>
        <taxon>Metazoa</taxon>
        <taxon>Ecdysozoa</taxon>
        <taxon>Arthropoda</taxon>
        <taxon>Hexapoda</taxon>
        <taxon>Insecta</taxon>
        <taxon>Pterygota</taxon>
        <taxon>Neoptera</taxon>
        <taxon>Paraneoptera</taxon>
        <taxon>Hemiptera</taxon>
        <taxon>Sternorrhyncha</taxon>
        <taxon>Aphidomorpha</taxon>
        <taxon>Aphidoidea</taxon>
        <taxon>Aphididae</taxon>
        <taxon>Macrosiphini</taxon>
        <taxon>Acyrthosiphon</taxon>
    </lineage>
</organism>